<dbReference type="GO" id="GO:0022857">
    <property type="term" value="F:transmembrane transporter activity"/>
    <property type="evidence" value="ECO:0007669"/>
    <property type="project" value="InterPro"/>
</dbReference>
<reference evidence="9" key="2">
    <citation type="journal article" date="2021" name="PeerJ">
        <title>Extensive microbial diversity within the chicken gut microbiome revealed by metagenomics and culture.</title>
        <authorList>
            <person name="Gilroy R."/>
            <person name="Ravi A."/>
            <person name="Getino M."/>
            <person name="Pursley I."/>
            <person name="Horton D.L."/>
            <person name="Alikhan N.F."/>
            <person name="Baker D."/>
            <person name="Gharbi K."/>
            <person name="Hall N."/>
            <person name="Watson M."/>
            <person name="Adriaenssens E.M."/>
            <person name="Foster-Nyarko E."/>
            <person name="Jarju S."/>
            <person name="Secka A."/>
            <person name="Antonio M."/>
            <person name="Oren A."/>
            <person name="Chaudhuri R.R."/>
            <person name="La Ragione R."/>
            <person name="Hildebrand F."/>
            <person name="Pallen M.J."/>
        </authorList>
    </citation>
    <scope>NUCLEOTIDE SEQUENCE</scope>
    <source>
        <strain evidence="9">ChiGjej1B1-22543</strain>
    </source>
</reference>
<dbReference type="AlphaFoldDB" id="A0A9D1S3E6"/>
<feature type="transmembrane region" description="Helical" evidence="8">
    <location>
        <begin position="137"/>
        <end position="157"/>
    </location>
</feature>
<keyword evidence="3" id="KW-0813">Transport</keyword>
<feature type="transmembrane region" description="Helical" evidence="8">
    <location>
        <begin position="103"/>
        <end position="125"/>
    </location>
</feature>
<dbReference type="SUPFAM" id="SSF81345">
    <property type="entry name" value="ABC transporter involved in vitamin B12 uptake, BtuC"/>
    <property type="match status" value="1"/>
</dbReference>
<dbReference type="PANTHER" id="PTHR30472">
    <property type="entry name" value="FERRIC ENTEROBACTIN TRANSPORT SYSTEM PERMEASE PROTEIN"/>
    <property type="match status" value="1"/>
</dbReference>
<dbReference type="PANTHER" id="PTHR30472:SF25">
    <property type="entry name" value="ABC TRANSPORTER PERMEASE PROTEIN MJ0876-RELATED"/>
    <property type="match status" value="1"/>
</dbReference>
<proteinExistence type="inferred from homology"/>
<evidence type="ECO:0000256" key="4">
    <source>
        <dbReference type="ARBA" id="ARBA00022475"/>
    </source>
</evidence>
<evidence type="ECO:0000256" key="5">
    <source>
        <dbReference type="ARBA" id="ARBA00022692"/>
    </source>
</evidence>
<protein>
    <submittedName>
        <fullName evidence="9">Iron ABC transporter permease</fullName>
    </submittedName>
</protein>
<comment type="similarity">
    <text evidence="2">Belongs to the binding-protein-dependent transport system permease family. FecCD subfamily.</text>
</comment>
<evidence type="ECO:0000256" key="7">
    <source>
        <dbReference type="ARBA" id="ARBA00023136"/>
    </source>
</evidence>
<dbReference type="EMBL" id="DVMV01000015">
    <property type="protein sequence ID" value="HIU45128.1"/>
    <property type="molecule type" value="Genomic_DNA"/>
</dbReference>
<dbReference type="GO" id="GO:0005886">
    <property type="term" value="C:plasma membrane"/>
    <property type="evidence" value="ECO:0007669"/>
    <property type="project" value="UniProtKB-SubCell"/>
</dbReference>
<dbReference type="InterPro" id="IPR000522">
    <property type="entry name" value="ABC_transptr_permease_BtuC"/>
</dbReference>
<dbReference type="GO" id="GO:0033214">
    <property type="term" value="P:siderophore-iron import into cell"/>
    <property type="evidence" value="ECO:0007669"/>
    <property type="project" value="TreeGrafter"/>
</dbReference>
<keyword evidence="4" id="KW-1003">Cell membrane</keyword>
<sequence length="354" mass="37123">MDVARDDILAKRQTRIRNRLILALAMAIVVLAFALLSLLVDTHGLSWADEFLAIFGQGSYEANIVVGNIRGRRVAAAIIVGFGLSVSGAVMQSSLKNPMASPSTLGVSEAATFGATLAILFLQSGSLGNGAISISNPYAVTSIAFVFSLISIMAVLALSKIRKFSPEVVALSGVALGMMFQAGTNMVQYFASDTALTSAVYWTFGDLGRATYSQDWIMLAAVGASTIVFFFLSRSLNALEEGDDTASALGVRAGAVRFVCLALASLVTAVSVSFVGIIGFIGLVIPQVVRRIFGSDSRFMLLFSGLVGSASLLICDLASRVIMPGTNLPVGAITAIIGAPIFIYILLTNGRRAK</sequence>
<comment type="caution">
    <text evidence="9">The sequence shown here is derived from an EMBL/GenBank/DDBJ whole genome shotgun (WGS) entry which is preliminary data.</text>
</comment>
<feature type="transmembrane region" description="Helical" evidence="8">
    <location>
        <begin position="216"/>
        <end position="236"/>
    </location>
</feature>
<evidence type="ECO:0000313" key="9">
    <source>
        <dbReference type="EMBL" id="HIU45128.1"/>
    </source>
</evidence>
<evidence type="ECO:0000256" key="6">
    <source>
        <dbReference type="ARBA" id="ARBA00022989"/>
    </source>
</evidence>
<dbReference type="Gene3D" id="1.10.3470.10">
    <property type="entry name" value="ABC transporter involved in vitamin B12 uptake, BtuC"/>
    <property type="match status" value="1"/>
</dbReference>
<evidence type="ECO:0000313" key="10">
    <source>
        <dbReference type="Proteomes" id="UP000824070"/>
    </source>
</evidence>
<dbReference type="InterPro" id="IPR037294">
    <property type="entry name" value="ABC_BtuC-like"/>
</dbReference>
<feature type="transmembrane region" description="Helical" evidence="8">
    <location>
        <begin position="256"/>
        <end position="289"/>
    </location>
</feature>
<feature type="transmembrane region" description="Helical" evidence="8">
    <location>
        <begin position="20"/>
        <end position="40"/>
    </location>
</feature>
<evidence type="ECO:0000256" key="3">
    <source>
        <dbReference type="ARBA" id="ARBA00022448"/>
    </source>
</evidence>
<evidence type="ECO:0000256" key="1">
    <source>
        <dbReference type="ARBA" id="ARBA00004651"/>
    </source>
</evidence>
<keyword evidence="7 8" id="KW-0472">Membrane</keyword>
<keyword evidence="5 8" id="KW-0812">Transmembrane</keyword>
<evidence type="ECO:0000256" key="8">
    <source>
        <dbReference type="SAM" id="Phobius"/>
    </source>
</evidence>
<comment type="subcellular location">
    <subcellularLocation>
        <location evidence="1">Cell membrane</location>
        <topology evidence="1">Multi-pass membrane protein</topology>
    </subcellularLocation>
</comment>
<evidence type="ECO:0000256" key="2">
    <source>
        <dbReference type="ARBA" id="ARBA00007935"/>
    </source>
</evidence>
<keyword evidence="6 8" id="KW-1133">Transmembrane helix</keyword>
<organism evidence="9 10">
    <name type="scientific">Candidatus Alloenteromonas pullicola</name>
    <dbReference type="NCBI Taxonomy" id="2840784"/>
    <lineage>
        <taxon>Bacteria</taxon>
        <taxon>Bacillati</taxon>
        <taxon>Bacillota</taxon>
        <taxon>Bacillota incertae sedis</taxon>
        <taxon>Candidatus Alloenteromonas</taxon>
    </lineage>
</organism>
<accession>A0A9D1S3E6</accession>
<dbReference type="Pfam" id="PF01032">
    <property type="entry name" value="FecCD"/>
    <property type="match status" value="1"/>
</dbReference>
<feature type="transmembrane region" description="Helical" evidence="8">
    <location>
        <begin position="74"/>
        <end position="91"/>
    </location>
</feature>
<name>A0A9D1S3E6_9FIRM</name>
<feature type="transmembrane region" description="Helical" evidence="8">
    <location>
        <begin position="301"/>
        <end position="322"/>
    </location>
</feature>
<dbReference type="CDD" id="cd06550">
    <property type="entry name" value="TM_ABC_iron-siderophores_like"/>
    <property type="match status" value="1"/>
</dbReference>
<gene>
    <name evidence="9" type="ORF">IAC52_02395</name>
</gene>
<dbReference type="Proteomes" id="UP000824070">
    <property type="component" value="Unassembled WGS sequence"/>
</dbReference>
<feature type="transmembrane region" description="Helical" evidence="8">
    <location>
        <begin position="164"/>
        <end position="180"/>
    </location>
</feature>
<reference evidence="9" key="1">
    <citation type="submission" date="2020-10" db="EMBL/GenBank/DDBJ databases">
        <authorList>
            <person name="Gilroy R."/>
        </authorList>
    </citation>
    <scope>NUCLEOTIDE SEQUENCE</scope>
    <source>
        <strain evidence="9">ChiGjej1B1-22543</strain>
    </source>
</reference>
<feature type="transmembrane region" description="Helical" evidence="8">
    <location>
        <begin position="328"/>
        <end position="347"/>
    </location>
</feature>